<dbReference type="Proteomes" id="UP000178448">
    <property type="component" value="Unassembled WGS sequence"/>
</dbReference>
<evidence type="ECO:0000256" key="6">
    <source>
        <dbReference type="SAM" id="Phobius"/>
    </source>
</evidence>
<organism evidence="7 8">
    <name type="scientific">Candidatus Gottesmanbacteria bacterium RBG_16_52_11</name>
    <dbReference type="NCBI Taxonomy" id="1798374"/>
    <lineage>
        <taxon>Bacteria</taxon>
        <taxon>Candidatus Gottesmaniibacteriota</taxon>
    </lineage>
</organism>
<evidence type="ECO:0000256" key="3">
    <source>
        <dbReference type="ARBA" id="ARBA00022692"/>
    </source>
</evidence>
<dbReference type="EMBL" id="MFJD01000009">
    <property type="protein sequence ID" value="OGG01847.1"/>
    <property type="molecule type" value="Genomic_DNA"/>
</dbReference>
<dbReference type="SUPFAM" id="SSF54523">
    <property type="entry name" value="Pili subunits"/>
    <property type="match status" value="1"/>
</dbReference>
<keyword evidence="2" id="KW-0488">Methylation</keyword>
<dbReference type="InterPro" id="IPR002416">
    <property type="entry name" value="T2SS_protein-GspH"/>
</dbReference>
<evidence type="ECO:0000256" key="1">
    <source>
        <dbReference type="ARBA" id="ARBA00004167"/>
    </source>
</evidence>
<reference evidence="7 8" key="1">
    <citation type="journal article" date="2016" name="Nat. Commun.">
        <title>Thousands of microbial genomes shed light on interconnected biogeochemical processes in an aquifer system.</title>
        <authorList>
            <person name="Anantharaman K."/>
            <person name="Brown C.T."/>
            <person name="Hug L.A."/>
            <person name="Sharon I."/>
            <person name="Castelle C.J."/>
            <person name="Probst A.J."/>
            <person name="Thomas B.C."/>
            <person name="Singh A."/>
            <person name="Wilkins M.J."/>
            <person name="Karaoz U."/>
            <person name="Brodie E.L."/>
            <person name="Williams K.H."/>
            <person name="Hubbard S.S."/>
            <person name="Banfield J.F."/>
        </authorList>
    </citation>
    <scope>NUCLEOTIDE SEQUENCE [LARGE SCALE GENOMIC DNA]</scope>
</reference>
<evidence type="ECO:0000313" key="8">
    <source>
        <dbReference type="Proteomes" id="UP000178448"/>
    </source>
</evidence>
<keyword evidence="3 6" id="KW-0812">Transmembrane</keyword>
<dbReference type="GO" id="GO:0015627">
    <property type="term" value="C:type II protein secretion system complex"/>
    <property type="evidence" value="ECO:0007669"/>
    <property type="project" value="InterPro"/>
</dbReference>
<dbReference type="AlphaFoldDB" id="A0A1F5YPD3"/>
<feature type="transmembrane region" description="Helical" evidence="6">
    <location>
        <begin position="6"/>
        <end position="30"/>
    </location>
</feature>
<dbReference type="InterPro" id="IPR012902">
    <property type="entry name" value="N_methyl_site"/>
</dbReference>
<keyword evidence="4 6" id="KW-1133">Transmembrane helix</keyword>
<evidence type="ECO:0000313" key="7">
    <source>
        <dbReference type="EMBL" id="OGG01847.1"/>
    </source>
</evidence>
<dbReference type="Gene3D" id="3.30.700.10">
    <property type="entry name" value="Glycoprotein, Type 4 Pilin"/>
    <property type="match status" value="1"/>
</dbReference>
<dbReference type="STRING" id="1798374.A2Z33_01180"/>
<dbReference type="Pfam" id="PF07963">
    <property type="entry name" value="N_methyl"/>
    <property type="match status" value="1"/>
</dbReference>
<dbReference type="NCBIfam" id="TIGR02532">
    <property type="entry name" value="IV_pilin_GFxxxE"/>
    <property type="match status" value="1"/>
</dbReference>
<evidence type="ECO:0000256" key="2">
    <source>
        <dbReference type="ARBA" id="ARBA00022481"/>
    </source>
</evidence>
<keyword evidence="5 6" id="KW-0472">Membrane</keyword>
<dbReference type="PRINTS" id="PR00885">
    <property type="entry name" value="BCTERIALGSPH"/>
</dbReference>
<comment type="subcellular location">
    <subcellularLocation>
        <location evidence="1">Membrane</location>
        <topology evidence="1">Single-pass membrane protein</topology>
    </subcellularLocation>
</comment>
<dbReference type="InterPro" id="IPR045584">
    <property type="entry name" value="Pilin-like"/>
</dbReference>
<evidence type="ECO:0000256" key="5">
    <source>
        <dbReference type="ARBA" id="ARBA00023136"/>
    </source>
</evidence>
<evidence type="ECO:0000256" key="4">
    <source>
        <dbReference type="ARBA" id="ARBA00022989"/>
    </source>
</evidence>
<comment type="caution">
    <text evidence="7">The sequence shown here is derived from an EMBL/GenBank/DDBJ whole genome shotgun (WGS) entry which is preliminary data.</text>
</comment>
<dbReference type="GO" id="GO:0015628">
    <property type="term" value="P:protein secretion by the type II secretion system"/>
    <property type="evidence" value="ECO:0007669"/>
    <property type="project" value="InterPro"/>
</dbReference>
<dbReference type="GO" id="GO:0016020">
    <property type="term" value="C:membrane"/>
    <property type="evidence" value="ECO:0007669"/>
    <property type="project" value="UniProtKB-SubCell"/>
</dbReference>
<proteinExistence type="predicted"/>
<protein>
    <recommendedName>
        <fullName evidence="9">Type II secretion system protein GspG C-terminal domain-containing protein</fullName>
    </recommendedName>
</protein>
<evidence type="ECO:0008006" key="9">
    <source>
        <dbReference type="Google" id="ProtNLM"/>
    </source>
</evidence>
<sequence length="171" mass="18359">MKKTSGFTLIEILIVIALLGALAIGLLATIDPFEQLKKGRDSATRNTVTEFYNANLRYYGTKGEFPWGTVPANRPTTAPLNDPTMGPHIMALISAGELKMNFTAAAGTNRLARIPVTSTADDDLAVCFQPESKNFRLDPNAIFSSNGVTVPADTCISQTSGGATTCYWCIH</sequence>
<dbReference type="PROSITE" id="PS00409">
    <property type="entry name" value="PROKAR_NTER_METHYL"/>
    <property type="match status" value="1"/>
</dbReference>
<name>A0A1F5YPD3_9BACT</name>
<gene>
    <name evidence="7" type="ORF">A2Z33_01180</name>
</gene>
<accession>A0A1F5YPD3</accession>